<evidence type="ECO:0000313" key="3">
    <source>
        <dbReference type="Proteomes" id="UP001597118"/>
    </source>
</evidence>
<dbReference type="SUPFAM" id="SSF52540">
    <property type="entry name" value="P-loop containing nucleoside triphosphate hydrolases"/>
    <property type="match status" value="1"/>
</dbReference>
<dbReference type="InterPro" id="IPR027417">
    <property type="entry name" value="P-loop_NTPase"/>
</dbReference>
<protein>
    <submittedName>
        <fullName evidence="2">Uridine kinase</fullName>
    </submittedName>
</protein>
<dbReference type="EMBL" id="JBHUDG010000050">
    <property type="protein sequence ID" value="MFD1631771.1"/>
    <property type="molecule type" value="Genomic_DNA"/>
</dbReference>
<gene>
    <name evidence="2" type="ORF">ACFSAH_17995</name>
</gene>
<dbReference type="Proteomes" id="UP001597118">
    <property type="component" value="Unassembled WGS sequence"/>
</dbReference>
<dbReference type="InterPro" id="IPR006083">
    <property type="entry name" value="PRK/URK"/>
</dbReference>
<proteinExistence type="predicted"/>
<dbReference type="Gene3D" id="3.40.50.300">
    <property type="entry name" value="P-loop containing nucleotide triphosphate hydrolases"/>
    <property type="match status" value="1"/>
</dbReference>
<comment type="caution">
    <text evidence="2">The sequence shown here is derived from an EMBL/GenBank/DDBJ whole genome shotgun (WGS) entry which is preliminary data.</text>
</comment>
<sequence length="211" mass="24882">MTDKPFVVGVAGGSGSGKTFFLNCFLNHFSPEEVCLISQDDYYFRVGANMTAEENKLYNFDLPSCIDIKKFETDIRKLMNYETVYMEEYTFNNSNWKPKILENRPAPILIIEGLFIYHYQAINDLFDYKIFIDAQTEIALERRLNRDLIERGYSEEDILYKWYNHVLPSYNEYLLPHKNNSNIIIDNSVNKIENILKITEEVSVQIKERLK</sequence>
<evidence type="ECO:0000313" key="2">
    <source>
        <dbReference type="EMBL" id="MFD1631771.1"/>
    </source>
</evidence>
<feature type="domain" description="Phosphoribulokinase/uridine kinase" evidence="1">
    <location>
        <begin position="7"/>
        <end position="187"/>
    </location>
</feature>
<accession>A0ABW4IGA3</accession>
<name>A0ABW4IGA3_9SPHI</name>
<evidence type="ECO:0000259" key="1">
    <source>
        <dbReference type="Pfam" id="PF00485"/>
    </source>
</evidence>
<reference evidence="3" key="1">
    <citation type="journal article" date="2019" name="Int. J. Syst. Evol. Microbiol.">
        <title>The Global Catalogue of Microorganisms (GCM) 10K type strain sequencing project: providing services to taxonomists for standard genome sequencing and annotation.</title>
        <authorList>
            <consortium name="The Broad Institute Genomics Platform"/>
            <consortium name="The Broad Institute Genome Sequencing Center for Infectious Disease"/>
            <person name="Wu L."/>
            <person name="Ma J."/>
        </authorList>
    </citation>
    <scope>NUCLEOTIDE SEQUENCE [LARGE SCALE GENOMIC DNA]</scope>
    <source>
        <strain evidence="3">CCUG 53762</strain>
    </source>
</reference>
<dbReference type="Pfam" id="PF00485">
    <property type="entry name" value="PRK"/>
    <property type="match status" value="1"/>
</dbReference>
<keyword evidence="2" id="KW-0808">Transferase</keyword>
<keyword evidence="3" id="KW-1185">Reference proteome</keyword>
<dbReference type="RefSeq" id="WP_379664137.1">
    <property type="nucleotide sequence ID" value="NZ_JBHUDG010000050.1"/>
</dbReference>
<keyword evidence="2" id="KW-0418">Kinase</keyword>
<dbReference type="PRINTS" id="PR00988">
    <property type="entry name" value="URIDINKINASE"/>
</dbReference>
<dbReference type="PANTHER" id="PTHR10285">
    <property type="entry name" value="URIDINE KINASE"/>
    <property type="match status" value="1"/>
</dbReference>
<organism evidence="2 3">
    <name type="scientific">Pseudopedobacter beijingensis</name>
    <dbReference type="NCBI Taxonomy" id="1207056"/>
    <lineage>
        <taxon>Bacteria</taxon>
        <taxon>Pseudomonadati</taxon>
        <taxon>Bacteroidota</taxon>
        <taxon>Sphingobacteriia</taxon>
        <taxon>Sphingobacteriales</taxon>
        <taxon>Sphingobacteriaceae</taxon>
        <taxon>Pseudopedobacter</taxon>
    </lineage>
</organism>
<dbReference type="GO" id="GO:0016301">
    <property type="term" value="F:kinase activity"/>
    <property type="evidence" value="ECO:0007669"/>
    <property type="project" value="UniProtKB-KW"/>
</dbReference>